<reference evidence="3 4" key="1">
    <citation type="journal article" date="2020" name="Nature">
        <title>Isolation of an archaeon at the prokaryote-eukaryote interface.</title>
        <authorList>
            <person name="Imachi H."/>
            <person name="Nobu M.K."/>
            <person name="Nakahara N."/>
            <person name="Morono Y."/>
            <person name="Ogawara M."/>
            <person name="Takaki Y."/>
            <person name="Takano Y."/>
            <person name="Uematsu K."/>
            <person name="Ikuta T."/>
            <person name="Ito M."/>
            <person name="Matsui Y."/>
            <person name="Miyazaki M."/>
            <person name="Murata K."/>
            <person name="Saito Y."/>
            <person name="Sakai S."/>
            <person name="Song C."/>
            <person name="Tasumi E."/>
            <person name="Yamanaka Y."/>
            <person name="Yamaguchi T."/>
            <person name="Kamagata Y."/>
            <person name="Tamaki H."/>
            <person name="Takai K."/>
        </authorList>
    </citation>
    <scope>NUCLEOTIDE SEQUENCE [LARGE SCALE GENOMIC DNA]</scope>
    <source>
        <strain evidence="3 4">MK-D1</strain>
    </source>
</reference>
<sequence length="346" mass="39616">MEIALQIIFSLFDEKVGPFVRVFYPKNVAKYTRSTVSSVTIDLFTYSKKISDELAIMSFPQLKMKGLVKLLEWKDSTRRGGRREATLSVLFEEKDDSILYKYKDDIEANINEFLIGFLPLVQKNEVSEILRDKLKLFHGQMQKFLLKLASQEVQFVDNSKQFPTAQEEPIKGEFAFKTIIIGDPGVGKTSMILQFTDRAFRRSYIPTIGANITEKTIALNNTTFQMILWDLAGQSKFQKIRSLYYNGAQCVIIVFDLTKPETFDNIKNWYSDVKSNFSNFDEIQIVMCGNKCDLTEDIQISHEEALSLANELNIGYLETSARIGKNIDKIFDDMINGMISKGLIDL</sequence>
<keyword evidence="4" id="KW-1185">Reference proteome</keyword>
<gene>
    <name evidence="3" type="ORF">DSAG12_02381</name>
</gene>
<proteinExistence type="predicted"/>
<dbReference type="InterPro" id="IPR050227">
    <property type="entry name" value="Rab"/>
</dbReference>
<evidence type="ECO:0000256" key="1">
    <source>
        <dbReference type="ARBA" id="ARBA00022741"/>
    </source>
</evidence>
<dbReference type="SMART" id="SM00175">
    <property type="entry name" value="RAB"/>
    <property type="match status" value="1"/>
</dbReference>
<dbReference type="PROSITE" id="PS51421">
    <property type="entry name" value="RAS"/>
    <property type="match status" value="1"/>
</dbReference>
<dbReference type="SMART" id="SM00173">
    <property type="entry name" value="RAS"/>
    <property type="match status" value="1"/>
</dbReference>
<reference evidence="3 4" key="2">
    <citation type="journal article" date="2024" name="Int. J. Syst. Evol. Microbiol.">
        <title>Promethearchaeum syntrophicum gen. nov., sp. nov., an anaerobic, obligately syntrophic archaeon, the first isolate of the lineage 'Asgard' archaea, and proposal of the new archaeal phylum Promethearchaeota phyl. nov. and kingdom Promethearchaeati regn. nov.</title>
        <authorList>
            <person name="Imachi H."/>
            <person name="Nobu M.K."/>
            <person name="Kato S."/>
            <person name="Takaki Y."/>
            <person name="Miyazaki M."/>
            <person name="Miyata M."/>
            <person name="Ogawara M."/>
            <person name="Saito Y."/>
            <person name="Sakai S."/>
            <person name="Tahara Y.O."/>
            <person name="Takano Y."/>
            <person name="Tasumi E."/>
            <person name="Uematsu K."/>
            <person name="Yoshimura T."/>
            <person name="Itoh T."/>
            <person name="Ohkuma M."/>
            <person name="Takai K."/>
        </authorList>
    </citation>
    <scope>NUCLEOTIDE SEQUENCE [LARGE SCALE GENOMIC DNA]</scope>
    <source>
        <strain evidence="3 4">MK-D1</strain>
    </source>
</reference>
<dbReference type="RefSeq" id="WP_147663426.1">
    <property type="nucleotide sequence ID" value="NZ_CP042905.2"/>
</dbReference>
<keyword evidence="2" id="KW-0342">GTP-binding</keyword>
<dbReference type="InterPro" id="IPR027417">
    <property type="entry name" value="P-loop_NTPase"/>
</dbReference>
<dbReference type="GO" id="GO:0005525">
    <property type="term" value="F:GTP binding"/>
    <property type="evidence" value="ECO:0007669"/>
    <property type="project" value="UniProtKB-KW"/>
</dbReference>
<dbReference type="EMBL" id="CP042905">
    <property type="protein sequence ID" value="QEE16551.1"/>
    <property type="molecule type" value="Genomic_DNA"/>
</dbReference>
<organism evidence="3 4">
    <name type="scientific">Promethearchaeum syntrophicum</name>
    <dbReference type="NCBI Taxonomy" id="2594042"/>
    <lineage>
        <taxon>Archaea</taxon>
        <taxon>Promethearchaeati</taxon>
        <taxon>Promethearchaeota</taxon>
        <taxon>Promethearchaeia</taxon>
        <taxon>Promethearchaeales</taxon>
        <taxon>Promethearchaeaceae</taxon>
        <taxon>Promethearchaeum</taxon>
    </lineage>
</organism>
<dbReference type="GeneID" id="41330369"/>
<dbReference type="Gene3D" id="3.40.50.300">
    <property type="entry name" value="P-loop containing nucleotide triphosphate hydrolases"/>
    <property type="match status" value="1"/>
</dbReference>
<evidence type="ECO:0000313" key="4">
    <source>
        <dbReference type="Proteomes" id="UP000321408"/>
    </source>
</evidence>
<dbReference type="Proteomes" id="UP000321408">
    <property type="component" value="Chromosome"/>
</dbReference>
<dbReference type="FunFam" id="3.40.50.300:FF:001462">
    <property type="entry name" value="Small GTP-binding protein, putative"/>
    <property type="match status" value="1"/>
</dbReference>
<dbReference type="PANTHER" id="PTHR47977">
    <property type="entry name" value="RAS-RELATED PROTEIN RAB"/>
    <property type="match status" value="1"/>
</dbReference>
<dbReference type="PROSITE" id="PS51419">
    <property type="entry name" value="RAB"/>
    <property type="match status" value="1"/>
</dbReference>
<dbReference type="PRINTS" id="PR00449">
    <property type="entry name" value="RASTRNSFRMNG"/>
</dbReference>
<keyword evidence="1" id="KW-0547">Nucleotide-binding</keyword>
<dbReference type="NCBIfam" id="TIGR00231">
    <property type="entry name" value="small_GTP"/>
    <property type="match status" value="1"/>
</dbReference>
<evidence type="ECO:0000313" key="3">
    <source>
        <dbReference type="EMBL" id="QEE16551.1"/>
    </source>
</evidence>
<name>A0A5B9DBZ1_9ARCH</name>
<dbReference type="InterPro" id="IPR005225">
    <property type="entry name" value="Small_GTP-bd"/>
</dbReference>
<dbReference type="PROSITE" id="PS51420">
    <property type="entry name" value="RHO"/>
    <property type="match status" value="1"/>
</dbReference>
<dbReference type="InterPro" id="IPR001806">
    <property type="entry name" value="Small_GTPase"/>
</dbReference>
<dbReference type="GO" id="GO:0003924">
    <property type="term" value="F:GTPase activity"/>
    <property type="evidence" value="ECO:0007669"/>
    <property type="project" value="InterPro"/>
</dbReference>
<dbReference type="SUPFAM" id="SSF52540">
    <property type="entry name" value="P-loop containing nucleoside triphosphate hydrolases"/>
    <property type="match status" value="1"/>
</dbReference>
<evidence type="ECO:0000256" key="2">
    <source>
        <dbReference type="ARBA" id="ARBA00023134"/>
    </source>
</evidence>
<dbReference type="OrthoDB" id="56314at2157"/>
<dbReference type="SMART" id="SM00174">
    <property type="entry name" value="RHO"/>
    <property type="match status" value="1"/>
</dbReference>
<dbReference type="SMART" id="SM00176">
    <property type="entry name" value="RAN"/>
    <property type="match status" value="1"/>
</dbReference>
<dbReference type="AlphaFoldDB" id="A0A5B9DBZ1"/>
<protein>
    <submittedName>
        <fullName evidence="3">Rab family GTPase</fullName>
    </submittedName>
</protein>
<dbReference type="CDD" id="cd00154">
    <property type="entry name" value="Rab"/>
    <property type="match status" value="1"/>
</dbReference>
<accession>A0A5B9DBZ1</accession>
<dbReference type="KEGG" id="psyt:DSAG12_02381"/>
<dbReference type="Pfam" id="PF00071">
    <property type="entry name" value="Ras"/>
    <property type="match status" value="1"/>
</dbReference>